<name>A0ABX1R003_9ALTE</name>
<dbReference type="Proteomes" id="UP000709336">
    <property type="component" value="Unassembled WGS sequence"/>
</dbReference>
<accession>A0ABX1R003</accession>
<protein>
    <submittedName>
        <fullName evidence="1">Tryptophan 7-halogenase</fullName>
    </submittedName>
</protein>
<dbReference type="PANTHER" id="PTHR43747">
    <property type="entry name" value="FAD-BINDING PROTEIN"/>
    <property type="match status" value="1"/>
</dbReference>
<sequence length="490" mass="54934">MKVVIVGGGSAGWMAASLLSRLMGNQLHITLVESDQIQTVGVGEATIPAIQHFNRVLGIDEPTFLNKTKGSIKLGINFNGWFNADDSYMHAFGAIGKDMGLAGFHHTWLKAHRMGETKSFWDYSLNYQASLHNKYTTLPNIPNTKMSGLVHAYHLDAGLYAAHLRQLSESSGVIRVEGKVDHVKLEPASGFIESLHLESGAMVAGDLFIDCSGFRALLIEGALKTGYEDWRHWLPCDRAIAAGSERLSPLPPYTSSTAHDAGWQWQIPLQHRTGNGSVYCSDFMDDETALNNLLNNLNSKPLNEPKVIRFITGRRQKQWYKNCVSLGLSSGFIEPLESTSLHLVQAGLVRLVKFFPHKQINAVDVDEYNKQSKIEFERIRDFIILHYYLNNRKGSFWERCRNMDIPDSLASKIALFKESGKVFREQDELFTEIAWIQVMLGQGIVPKQYHPLADSLSDTQRSDLLTSLQQLIDGTVSQLPTHDAFLQTML</sequence>
<reference evidence="1 2" key="1">
    <citation type="submission" date="2020-03" db="EMBL/GenBank/DDBJ databases">
        <title>Alteromonas ponticola sp. nov., isolated from seawater.</title>
        <authorList>
            <person name="Yoon J.-H."/>
            <person name="Kim Y.-O."/>
        </authorList>
    </citation>
    <scope>NUCLEOTIDE SEQUENCE [LARGE SCALE GENOMIC DNA]</scope>
    <source>
        <strain evidence="1 2">MYP5</strain>
    </source>
</reference>
<dbReference type="PIRSF" id="PIRSF011396">
    <property type="entry name" value="Trp_halogenase"/>
    <property type="match status" value="1"/>
</dbReference>
<dbReference type="EMBL" id="JAATNW010000001">
    <property type="protein sequence ID" value="NMH58525.1"/>
    <property type="molecule type" value="Genomic_DNA"/>
</dbReference>
<dbReference type="InterPro" id="IPR036188">
    <property type="entry name" value="FAD/NAD-bd_sf"/>
</dbReference>
<comment type="caution">
    <text evidence="1">The sequence shown here is derived from an EMBL/GenBank/DDBJ whole genome shotgun (WGS) entry which is preliminary data.</text>
</comment>
<dbReference type="Gene3D" id="3.50.50.60">
    <property type="entry name" value="FAD/NAD(P)-binding domain"/>
    <property type="match status" value="1"/>
</dbReference>
<organism evidence="1 2">
    <name type="scientific">Alteromonas ponticola</name>
    <dbReference type="NCBI Taxonomy" id="2720613"/>
    <lineage>
        <taxon>Bacteria</taxon>
        <taxon>Pseudomonadati</taxon>
        <taxon>Pseudomonadota</taxon>
        <taxon>Gammaproteobacteria</taxon>
        <taxon>Alteromonadales</taxon>
        <taxon>Alteromonadaceae</taxon>
        <taxon>Alteromonas/Salinimonas group</taxon>
        <taxon>Alteromonas</taxon>
    </lineage>
</organism>
<dbReference type="SUPFAM" id="SSF51905">
    <property type="entry name" value="FAD/NAD(P)-binding domain"/>
    <property type="match status" value="1"/>
</dbReference>
<proteinExistence type="predicted"/>
<dbReference type="PANTHER" id="PTHR43747:SF4">
    <property type="entry name" value="FLAVIN-DEPENDENT TRYPTOPHAN HALOGENASE"/>
    <property type="match status" value="1"/>
</dbReference>
<evidence type="ECO:0000313" key="1">
    <source>
        <dbReference type="EMBL" id="NMH58525.1"/>
    </source>
</evidence>
<evidence type="ECO:0000313" key="2">
    <source>
        <dbReference type="Proteomes" id="UP000709336"/>
    </source>
</evidence>
<dbReference type="InterPro" id="IPR033856">
    <property type="entry name" value="Trp_halogen"/>
</dbReference>
<dbReference type="RefSeq" id="WP_169209094.1">
    <property type="nucleotide sequence ID" value="NZ_JAATNW010000001.1"/>
</dbReference>
<dbReference type="InterPro" id="IPR006905">
    <property type="entry name" value="Flavin_halogenase"/>
</dbReference>
<dbReference type="InterPro" id="IPR050816">
    <property type="entry name" value="Flavin-dep_Halogenase_NPB"/>
</dbReference>
<dbReference type="Pfam" id="PF04820">
    <property type="entry name" value="Trp_halogenase"/>
    <property type="match status" value="1"/>
</dbReference>
<gene>
    <name evidence="1" type="ORF">HCJ96_00615</name>
</gene>
<keyword evidence="2" id="KW-1185">Reference proteome</keyword>